<dbReference type="InterPro" id="IPR056550">
    <property type="entry name" value="NOL10_2nd"/>
</dbReference>
<feature type="domain" description="Nucleolar protein 10-like second" evidence="3">
    <location>
        <begin position="35"/>
        <end position="82"/>
    </location>
</feature>
<dbReference type="GO" id="GO:0032040">
    <property type="term" value="C:small-subunit processome"/>
    <property type="evidence" value="ECO:0007669"/>
    <property type="project" value="TreeGrafter"/>
</dbReference>
<keyword evidence="2" id="KW-0732">Signal</keyword>
<dbReference type="GO" id="GO:0000462">
    <property type="term" value="P:maturation of SSU-rRNA from tricistronic rRNA transcript (SSU-rRNA, 5.8S rRNA, LSU-rRNA)"/>
    <property type="evidence" value="ECO:0007669"/>
    <property type="project" value="TreeGrafter"/>
</dbReference>
<evidence type="ECO:0000259" key="3">
    <source>
        <dbReference type="Pfam" id="PF23097"/>
    </source>
</evidence>
<evidence type="ECO:0000256" key="2">
    <source>
        <dbReference type="SAM" id="SignalP"/>
    </source>
</evidence>
<dbReference type="InterPro" id="IPR040382">
    <property type="entry name" value="NOL10/Enp2"/>
</dbReference>
<dbReference type="PANTHER" id="PTHR14927">
    <property type="entry name" value="NUCLEOLAR PROTEIN 10"/>
    <property type="match status" value="1"/>
</dbReference>
<dbReference type="Proteomes" id="UP000601435">
    <property type="component" value="Unassembled WGS sequence"/>
</dbReference>
<dbReference type="OrthoDB" id="273340at2759"/>
<feature type="chain" id="PRO_5032670264" evidence="2">
    <location>
        <begin position="18"/>
        <end position="190"/>
    </location>
</feature>
<dbReference type="Pfam" id="PF23097">
    <property type="entry name" value="NOL10_2nd"/>
    <property type="match status" value="1"/>
</dbReference>
<gene>
    <name evidence="4" type="primary">nol10</name>
    <name evidence="4" type="ORF">SNEC2469_LOCUS24257</name>
</gene>
<evidence type="ECO:0000256" key="1">
    <source>
        <dbReference type="SAM" id="MobiDB-lite"/>
    </source>
</evidence>
<organism evidence="4 5">
    <name type="scientific">Symbiodinium necroappetens</name>
    <dbReference type="NCBI Taxonomy" id="1628268"/>
    <lineage>
        <taxon>Eukaryota</taxon>
        <taxon>Sar</taxon>
        <taxon>Alveolata</taxon>
        <taxon>Dinophyceae</taxon>
        <taxon>Suessiales</taxon>
        <taxon>Symbiodiniaceae</taxon>
        <taxon>Symbiodinium</taxon>
    </lineage>
</organism>
<accession>A0A812Z9V7</accession>
<reference evidence="4" key="1">
    <citation type="submission" date="2021-02" db="EMBL/GenBank/DDBJ databases">
        <authorList>
            <person name="Dougan E. K."/>
            <person name="Rhodes N."/>
            <person name="Thang M."/>
            <person name="Chan C."/>
        </authorList>
    </citation>
    <scope>NUCLEOTIDE SEQUENCE</scope>
</reference>
<dbReference type="GO" id="GO:0030686">
    <property type="term" value="C:90S preribosome"/>
    <property type="evidence" value="ECO:0007669"/>
    <property type="project" value="TreeGrafter"/>
</dbReference>
<name>A0A812Z9V7_9DINO</name>
<comment type="caution">
    <text evidence="4">The sequence shown here is derived from an EMBL/GenBank/DDBJ whole genome shotgun (WGS) entry which is preliminary data.</text>
</comment>
<feature type="region of interest" description="Disordered" evidence="1">
    <location>
        <begin position="167"/>
        <end position="190"/>
    </location>
</feature>
<evidence type="ECO:0000313" key="4">
    <source>
        <dbReference type="EMBL" id="CAE7817078.1"/>
    </source>
</evidence>
<dbReference type="EMBL" id="CAJNJA010046411">
    <property type="protein sequence ID" value="CAE7817078.1"/>
    <property type="molecule type" value="Genomic_DNA"/>
</dbReference>
<protein>
    <submittedName>
        <fullName evidence="4">Nol10 protein</fullName>
    </submittedName>
</protein>
<proteinExistence type="predicted"/>
<keyword evidence="5" id="KW-1185">Reference proteome</keyword>
<evidence type="ECO:0000313" key="5">
    <source>
        <dbReference type="Proteomes" id="UP000601435"/>
    </source>
</evidence>
<dbReference type="PANTHER" id="PTHR14927:SF0">
    <property type="entry name" value="NUCLEOLAR PROTEIN 10"/>
    <property type="match status" value="1"/>
</dbReference>
<feature type="signal peptide" evidence="2">
    <location>
        <begin position="1"/>
        <end position="17"/>
    </location>
</feature>
<dbReference type="AlphaFoldDB" id="A0A812Z9V7"/>
<sequence length="190" mass="21971">MLRLFFIPSIGLAPSWCSFLDNITEELEESKQKTIFEDFQFVTKDQLEQLGATELVGTKYLQPYMHGFFMDYRLHAKLKAALDPFAFEEYRKQKVKERLEAKRTMRTRIRNNKVDVNPSFHEQLQLTAEEGSGVGASKKRKEAADKAKRILQDQRFQALFADPDFTIEDSGQHSKADGAPLLPKRIKKQV</sequence>